<dbReference type="EC" id="3.2.1.21" evidence="3"/>
<dbReference type="RefSeq" id="WP_202702981.1">
    <property type="nucleotide sequence ID" value="NZ_JAJJMN010000002.1"/>
</dbReference>
<evidence type="ECO:0000256" key="4">
    <source>
        <dbReference type="ARBA" id="ARBA00022729"/>
    </source>
</evidence>
<dbReference type="PRINTS" id="PR00133">
    <property type="entry name" value="GLHYDRLASE3"/>
</dbReference>
<dbReference type="Pfam" id="PF00933">
    <property type="entry name" value="Glyco_hydro_3"/>
    <property type="match status" value="1"/>
</dbReference>
<dbReference type="Gene3D" id="3.20.20.300">
    <property type="entry name" value="Glycoside hydrolase, family 3, N-terminal domain"/>
    <property type="match status" value="1"/>
</dbReference>
<keyword evidence="5 7" id="KW-0378">Hydrolase</keyword>
<keyword evidence="6 7" id="KW-0326">Glycosidase</keyword>
<gene>
    <name evidence="9" type="primary">bglX</name>
    <name evidence="9" type="ORF">LNQ34_21675</name>
</gene>
<dbReference type="InterPro" id="IPR001764">
    <property type="entry name" value="Glyco_hydro_3_N"/>
</dbReference>
<feature type="domain" description="Fibronectin type III-like" evidence="8">
    <location>
        <begin position="685"/>
        <end position="754"/>
    </location>
</feature>
<evidence type="ECO:0000256" key="5">
    <source>
        <dbReference type="ARBA" id="ARBA00022801"/>
    </source>
</evidence>
<comment type="caution">
    <text evidence="9">The sequence shown here is derived from an EMBL/GenBank/DDBJ whole genome shotgun (WGS) entry which is preliminary data.</text>
</comment>
<dbReference type="Pfam" id="PF01915">
    <property type="entry name" value="Glyco_hydro_3_C"/>
    <property type="match status" value="1"/>
</dbReference>
<evidence type="ECO:0000313" key="10">
    <source>
        <dbReference type="Proteomes" id="UP001430700"/>
    </source>
</evidence>
<evidence type="ECO:0000259" key="8">
    <source>
        <dbReference type="SMART" id="SM01217"/>
    </source>
</evidence>
<protein>
    <recommendedName>
        <fullName evidence="3">beta-glucosidase</fullName>
        <ecNumber evidence="3">3.2.1.21</ecNumber>
    </recommendedName>
</protein>
<dbReference type="EMBL" id="JAJJMN010000002">
    <property type="protein sequence ID" value="MCC9020382.1"/>
    <property type="molecule type" value="Genomic_DNA"/>
</dbReference>
<evidence type="ECO:0000256" key="6">
    <source>
        <dbReference type="ARBA" id="ARBA00023295"/>
    </source>
</evidence>
<evidence type="ECO:0000256" key="7">
    <source>
        <dbReference type="RuleBase" id="RU361161"/>
    </source>
</evidence>
<evidence type="ECO:0000256" key="1">
    <source>
        <dbReference type="ARBA" id="ARBA00000448"/>
    </source>
</evidence>
<dbReference type="Gene3D" id="2.60.40.10">
    <property type="entry name" value="Immunoglobulins"/>
    <property type="match status" value="1"/>
</dbReference>
<evidence type="ECO:0000256" key="3">
    <source>
        <dbReference type="ARBA" id="ARBA00012744"/>
    </source>
</evidence>
<accession>A0ABS8M6H3</accession>
<dbReference type="PANTHER" id="PTHR30620">
    <property type="entry name" value="PERIPLASMIC BETA-GLUCOSIDASE-RELATED"/>
    <property type="match status" value="1"/>
</dbReference>
<dbReference type="SUPFAM" id="SSF51445">
    <property type="entry name" value="(Trans)glycosidases"/>
    <property type="match status" value="1"/>
</dbReference>
<dbReference type="InterPro" id="IPR051915">
    <property type="entry name" value="Cellulose_Degrad_GH3"/>
</dbReference>
<comment type="similarity">
    <text evidence="2 7">Belongs to the glycosyl hydrolase 3 family.</text>
</comment>
<dbReference type="Pfam" id="PF14310">
    <property type="entry name" value="Fn3-like"/>
    <property type="match status" value="1"/>
</dbReference>
<dbReference type="Proteomes" id="UP001430700">
    <property type="component" value="Unassembled WGS sequence"/>
</dbReference>
<dbReference type="InterPro" id="IPR036962">
    <property type="entry name" value="Glyco_hydro_3_N_sf"/>
</dbReference>
<name>A0ABS8M6H3_9FLAO</name>
<dbReference type="SUPFAM" id="SSF52279">
    <property type="entry name" value="Beta-D-glucan exohydrolase, C-terminal domain"/>
    <property type="match status" value="1"/>
</dbReference>
<organism evidence="9 10">
    <name type="scientific">Flavobacterium lipolyticum</name>
    <dbReference type="NCBI Taxonomy" id="2893754"/>
    <lineage>
        <taxon>Bacteria</taxon>
        <taxon>Pseudomonadati</taxon>
        <taxon>Bacteroidota</taxon>
        <taxon>Flavobacteriia</taxon>
        <taxon>Flavobacteriales</taxon>
        <taxon>Flavobacteriaceae</taxon>
        <taxon>Flavobacterium</taxon>
    </lineage>
</organism>
<evidence type="ECO:0000256" key="2">
    <source>
        <dbReference type="ARBA" id="ARBA00005336"/>
    </source>
</evidence>
<sequence length="766" mass="84111">MKNKLVLLFLGCAVLGYAQKKNTKNTVKIKPKSEFVAELLSKMTLDEKLGQLNLPTSGDITTGQANSSDVAKKIAEGKVGGLFNIKSVQKIREVQRIAVEKSRLKIPLIFGMDVIHGYETTFPIPLGLSCTWDMNLIERSARIAAQEASADGINWTFSPMVDVSRDPRWGRVSEGSGEDPYLGSQIAKAMVNGYQQNDLSKNNSIMACVKHFALYGAPEAGRDYNTVDMSHIRMFNDYFPPYKAAVDAGVGSVMASFNEIDGIPATGNKWLMTDILRKQWGFKGFVVTDFTGIPEMIEHGMGDLQAVSALSLNAGVEMDMVGEGFLGTLKKSLDEKKVTIETIDNAVKLILEAKYDLGLFSDPYKYCDANRAKTEIFTANSRKEARSTAAQSLVLLKNQNQLLPLKKSGTIALIGPLADAKENMPGTWSVATRMENAISLLTGIKEVAGASTKVLYAKGSNLDYDEEFETKATMFGKTLHRDGRSKEELLAEALKVANQSDVIVAALGESAEMSGESSSRTNLEIPQAQKDLLNALLKTGKPVVLVLFDGRPLVIKEENETVPAILNVWFAGTEAGYAIADVLFGDVNPSGKLTSTFPRSVGQLPIYYAHKNTGRPLVNTEGKFEKFRSNYIDERNEPLFPFGFGLSYTTFEYSNLKVSSDKMNSGEKLKVTVDVANTGNYDGKETVQMYIRDVVGSVTRPVRELKNFQKITLKKGEKQTVTFEITVEDLKFYNSALQFVAEPGQFEVFVGGNSNAEKKVSFVLTN</sequence>
<dbReference type="PANTHER" id="PTHR30620:SF16">
    <property type="entry name" value="LYSOSOMAL BETA GLUCOSIDASE"/>
    <property type="match status" value="1"/>
</dbReference>
<comment type="catalytic activity">
    <reaction evidence="1">
        <text>Hydrolysis of terminal, non-reducing beta-D-glucosyl residues with release of beta-D-glucose.</text>
        <dbReference type="EC" id="3.2.1.21"/>
    </reaction>
</comment>
<dbReference type="NCBIfam" id="NF011678">
    <property type="entry name" value="PRK15098.1"/>
    <property type="match status" value="1"/>
</dbReference>
<dbReference type="SMART" id="SM01217">
    <property type="entry name" value="Fn3_like"/>
    <property type="match status" value="1"/>
</dbReference>
<dbReference type="InterPro" id="IPR026891">
    <property type="entry name" value="Fn3-like"/>
</dbReference>
<keyword evidence="4" id="KW-0732">Signal</keyword>
<dbReference type="InterPro" id="IPR002772">
    <property type="entry name" value="Glyco_hydro_3_C"/>
</dbReference>
<dbReference type="PROSITE" id="PS00775">
    <property type="entry name" value="GLYCOSYL_HYDROL_F3"/>
    <property type="match status" value="1"/>
</dbReference>
<dbReference type="Gene3D" id="3.40.50.1700">
    <property type="entry name" value="Glycoside hydrolase family 3 C-terminal domain"/>
    <property type="match status" value="1"/>
</dbReference>
<dbReference type="InterPro" id="IPR017853">
    <property type="entry name" value="GH"/>
</dbReference>
<dbReference type="GO" id="GO:0008422">
    <property type="term" value="F:beta-glucosidase activity"/>
    <property type="evidence" value="ECO:0007669"/>
    <property type="project" value="UniProtKB-EC"/>
</dbReference>
<proteinExistence type="inferred from homology"/>
<dbReference type="InterPro" id="IPR019800">
    <property type="entry name" value="Glyco_hydro_3_AS"/>
</dbReference>
<reference evidence="9" key="1">
    <citation type="submission" date="2021-11" db="EMBL/GenBank/DDBJ databases">
        <title>Description of novel Flavobacterium species.</title>
        <authorList>
            <person name="Saticioglu I.B."/>
            <person name="Ay H."/>
            <person name="Altun S."/>
            <person name="Duman M."/>
        </authorList>
    </citation>
    <scope>NUCLEOTIDE SEQUENCE</scope>
    <source>
        <strain evidence="9">F-126</strain>
    </source>
</reference>
<dbReference type="InterPro" id="IPR013783">
    <property type="entry name" value="Ig-like_fold"/>
</dbReference>
<evidence type="ECO:0000313" key="9">
    <source>
        <dbReference type="EMBL" id="MCC9020382.1"/>
    </source>
</evidence>
<dbReference type="InterPro" id="IPR036881">
    <property type="entry name" value="Glyco_hydro_3_C_sf"/>
</dbReference>
<keyword evidence="10" id="KW-1185">Reference proteome</keyword>